<evidence type="ECO:0000256" key="1">
    <source>
        <dbReference type="SAM" id="MobiDB-lite"/>
    </source>
</evidence>
<reference evidence="3" key="1">
    <citation type="journal article" date="2015" name="Nat. Genet.">
        <title>The genome and transcriptome of the zoonotic hookworm Ancylostoma ceylanicum identify infection-specific gene families.</title>
        <authorList>
            <person name="Schwarz E.M."/>
            <person name="Hu Y."/>
            <person name="Antoshechkin I."/>
            <person name="Miller M.M."/>
            <person name="Sternberg P.W."/>
            <person name="Aroian R.V."/>
        </authorList>
    </citation>
    <scope>NUCLEOTIDE SEQUENCE</scope>
    <source>
        <strain evidence="3">HY135</strain>
    </source>
</reference>
<dbReference type="EMBL" id="JARK01001414">
    <property type="protein sequence ID" value="EYC06078.1"/>
    <property type="molecule type" value="Genomic_DNA"/>
</dbReference>
<keyword evidence="3" id="KW-1185">Reference proteome</keyword>
<protein>
    <submittedName>
        <fullName evidence="2">Uncharacterized protein</fullName>
    </submittedName>
</protein>
<feature type="compositionally biased region" description="Basic and acidic residues" evidence="1">
    <location>
        <begin position="1"/>
        <end position="14"/>
    </location>
</feature>
<proteinExistence type="predicted"/>
<organism evidence="2 3">
    <name type="scientific">Ancylostoma ceylanicum</name>
    <dbReference type="NCBI Taxonomy" id="53326"/>
    <lineage>
        <taxon>Eukaryota</taxon>
        <taxon>Metazoa</taxon>
        <taxon>Ecdysozoa</taxon>
        <taxon>Nematoda</taxon>
        <taxon>Chromadorea</taxon>
        <taxon>Rhabditida</taxon>
        <taxon>Rhabditina</taxon>
        <taxon>Rhabditomorpha</taxon>
        <taxon>Strongyloidea</taxon>
        <taxon>Ancylostomatidae</taxon>
        <taxon>Ancylostomatinae</taxon>
        <taxon>Ancylostoma</taxon>
    </lineage>
</organism>
<comment type="caution">
    <text evidence="2">The sequence shown here is derived from an EMBL/GenBank/DDBJ whole genome shotgun (WGS) entry which is preliminary data.</text>
</comment>
<feature type="region of interest" description="Disordered" evidence="1">
    <location>
        <begin position="1"/>
        <end position="29"/>
    </location>
</feature>
<evidence type="ECO:0000313" key="3">
    <source>
        <dbReference type="Proteomes" id="UP000024635"/>
    </source>
</evidence>
<dbReference type="Proteomes" id="UP000024635">
    <property type="component" value="Unassembled WGS sequence"/>
</dbReference>
<name>A0A016TUN2_9BILA</name>
<accession>A0A016TUN2</accession>
<gene>
    <name evidence="2" type="primary">Acey_s0078.g1181</name>
    <name evidence="2" type="ORF">Y032_0078g1181</name>
</gene>
<sequence>MRLDKKRETQREEGSEGQQQNVPAVGGPQLKVGEIAAAIRKERRSPVDSSDFQLTEVPEMVPALFYENGF</sequence>
<dbReference type="AlphaFoldDB" id="A0A016TUN2"/>
<evidence type="ECO:0000313" key="2">
    <source>
        <dbReference type="EMBL" id="EYC06078.1"/>
    </source>
</evidence>